<feature type="compositionally biased region" description="Basic residues" evidence="1">
    <location>
        <begin position="41"/>
        <end position="56"/>
    </location>
</feature>
<evidence type="ECO:0000313" key="4">
    <source>
        <dbReference type="Proteomes" id="UP001221898"/>
    </source>
</evidence>
<evidence type="ECO:0000256" key="1">
    <source>
        <dbReference type="SAM" id="MobiDB-lite"/>
    </source>
</evidence>
<reference evidence="3" key="1">
    <citation type="journal article" date="2023" name="Science">
        <title>Genome structures resolve the early diversification of teleost fishes.</title>
        <authorList>
            <person name="Parey E."/>
            <person name="Louis A."/>
            <person name="Montfort J."/>
            <person name="Bouchez O."/>
            <person name="Roques C."/>
            <person name="Iampietro C."/>
            <person name="Lluch J."/>
            <person name="Castinel A."/>
            <person name="Donnadieu C."/>
            <person name="Desvignes T."/>
            <person name="Floi Bucao C."/>
            <person name="Jouanno E."/>
            <person name="Wen M."/>
            <person name="Mejri S."/>
            <person name="Dirks R."/>
            <person name="Jansen H."/>
            <person name="Henkel C."/>
            <person name="Chen W.J."/>
            <person name="Zahm M."/>
            <person name="Cabau C."/>
            <person name="Klopp C."/>
            <person name="Thompson A.W."/>
            <person name="Robinson-Rechavi M."/>
            <person name="Braasch I."/>
            <person name="Lecointre G."/>
            <person name="Bobe J."/>
            <person name="Postlethwait J.H."/>
            <person name="Berthelot C."/>
            <person name="Roest Crollius H."/>
            <person name="Guiguen Y."/>
        </authorList>
    </citation>
    <scope>NUCLEOTIDE SEQUENCE</scope>
    <source>
        <strain evidence="3">NC1722</strain>
    </source>
</reference>
<feature type="region of interest" description="Disordered" evidence="1">
    <location>
        <begin position="9"/>
        <end position="66"/>
    </location>
</feature>
<evidence type="ECO:0000256" key="2">
    <source>
        <dbReference type="SAM" id="SignalP"/>
    </source>
</evidence>
<dbReference type="EMBL" id="JAINUG010000034">
    <property type="protein sequence ID" value="KAJ8408599.1"/>
    <property type="molecule type" value="Genomic_DNA"/>
</dbReference>
<dbReference type="AlphaFoldDB" id="A0AAD7WUC4"/>
<keyword evidence="4" id="KW-1185">Reference proteome</keyword>
<accession>A0AAD7WUC4</accession>
<feature type="signal peptide" evidence="2">
    <location>
        <begin position="1"/>
        <end position="16"/>
    </location>
</feature>
<dbReference type="Proteomes" id="UP001221898">
    <property type="component" value="Unassembled WGS sequence"/>
</dbReference>
<evidence type="ECO:0000313" key="3">
    <source>
        <dbReference type="EMBL" id="KAJ8408599.1"/>
    </source>
</evidence>
<sequence length="107" mass="11381">MLAVWLCWSGTSQSSADSVMGRGGEGGTVAHPPTMGGSHSQNKKGQKPPHTPRKDRRSTAVPDKVNTTGANWSWSLARPAQASLDCDLIQQGPIGVLHACRDTERGF</sequence>
<evidence type="ECO:0008006" key="5">
    <source>
        <dbReference type="Google" id="ProtNLM"/>
    </source>
</evidence>
<protein>
    <recommendedName>
        <fullName evidence="5">Secreted protein</fullName>
    </recommendedName>
</protein>
<keyword evidence="2" id="KW-0732">Signal</keyword>
<comment type="caution">
    <text evidence="3">The sequence shown here is derived from an EMBL/GenBank/DDBJ whole genome shotgun (WGS) entry which is preliminary data.</text>
</comment>
<feature type="chain" id="PRO_5042172160" description="Secreted protein" evidence="2">
    <location>
        <begin position="17"/>
        <end position="107"/>
    </location>
</feature>
<organism evidence="3 4">
    <name type="scientific">Aldrovandia affinis</name>
    <dbReference type="NCBI Taxonomy" id="143900"/>
    <lineage>
        <taxon>Eukaryota</taxon>
        <taxon>Metazoa</taxon>
        <taxon>Chordata</taxon>
        <taxon>Craniata</taxon>
        <taxon>Vertebrata</taxon>
        <taxon>Euteleostomi</taxon>
        <taxon>Actinopterygii</taxon>
        <taxon>Neopterygii</taxon>
        <taxon>Teleostei</taxon>
        <taxon>Notacanthiformes</taxon>
        <taxon>Halosauridae</taxon>
        <taxon>Aldrovandia</taxon>
    </lineage>
</organism>
<gene>
    <name evidence="3" type="ORF">AAFF_G00252340</name>
</gene>
<name>A0AAD7WUC4_9TELE</name>
<proteinExistence type="predicted"/>